<evidence type="ECO:0000313" key="4">
    <source>
        <dbReference type="Proteomes" id="UP001176961"/>
    </source>
</evidence>
<organism evidence="3 4">
    <name type="scientific">Cylicocyclus nassatus</name>
    <name type="common">Nematode worm</name>
    <dbReference type="NCBI Taxonomy" id="53992"/>
    <lineage>
        <taxon>Eukaryota</taxon>
        <taxon>Metazoa</taxon>
        <taxon>Ecdysozoa</taxon>
        <taxon>Nematoda</taxon>
        <taxon>Chromadorea</taxon>
        <taxon>Rhabditida</taxon>
        <taxon>Rhabditina</taxon>
        <taxon>Rhabditomorpha</taxon>
        <taxon>Strongyloidea</taxon>
        <taxon>Strongylidae</taxon>
        <taxon>Cylicocyclus</taxon>
    </lineage>
</organism>
<comment type="caution">
    <text evidence="3">The sequence shown here is derived from an EMBL/GenBank/DDBJ whole genome shotgun (WGS) entry which is preliminary data.</text>
</comment>
<dbReference type="Proteomes" id="UP001176961">
    <property type="component" value="Unassembled WGS sequence"/>
</dbReference>
<dbReference type="PANTHER" id="PTHR34929">
    <property type="entry name" value="ZGC:153157"/>
    <property type="match status" value="1"/>
</dbReference>
<feature type="region of interest" description="Disordered" evidence="1">
    <location>
        <begin position="168"/>
        <end position="190"/>
    </location>
</feature>
<proteinExistence type="predicted"/>
<evidence type="ECO:0000256" key="2">
    <source>
        <dbReference type="SAM" id="Phobius"/>
    </source>
</evidence>
<feature type="compositionally biased region" description="Polar residues" evidence="1">
    <location>
        <begin position="169"/>
        <end position="180"/>
    </location>
</feature>
<keyword evidence="2" id="KW-1133">Transmembrane helix</keyword>
<dbReference type="Pfam" id="PF15018">
    <property type="entry name" value="InaF-motif"/>
    <property type="match status" value="1"/>
</dbReference>
<keyword evidence="4" id="KW-1185">Reference proteome</keyword>
<dbReference type="PANTHER" id="PTHR34929:SF1">
    <property type="entry name" value="INAF MOTIF CONTAINING 2"/>
    <property type="match status" value="1"/>
</dbReference>
<accession>A0AA36DSH5</accession>
<sequence length="190" mass="21328">MSYGSGGAECDVHTAEEVHNRYQPPKAPEMNNCSTTYSARLRSRMKQPVYTSDKRAKFTQRESKKWIRFVTVLGYIFFVSLPAISLSIYYVYIWDPGYINKFPPEVFNSSNNPVYIAPVVPIRPERDTSNSQRPSGLGAVHDEVVEQLCPNCKRQNVDLATILAEGTKSMETSVESSNTPTPGPDLRIST</sequence>
<evidence type="ECO:0000313" key="3">
    <source>
        <dbReference type="EMBL" id="CAJ0591272.1"/>
    </source>
</evidence>
<dbReference type="EMBL" id="CATQJL010000001">
    <property type="protein sequence ID" value="CAJ0591272.1"/>
    <property type="molecule type" value="Genomic_DNA"/>
</dbReference>
<evidence type="ECO:0000256" key="1">
    <source>
        <dbReference type="SAM" id="MobiDB-lite"/>
    </source>
</evidence>
<reference evidence="3" key="1">
    <citation type="submission" date="2023-07" db="EMBL/GenBank/DDBJ databases">
        <authorList>
            <consortium name="CYATHOMIX"/>
        </authorList>
    </citation>
    <scope>NUCLEOTIDE SEQUENCE</scope>
    <source>
        <strain evidence="3">N/A</strain>
    </source>
</reference>
<keyword evidence="2" id="KW-0812">Transmembrane</keyword>
<gene>
    <name evidence="3" type="ORF">CYNAS_LOCUS3255</name>
</gene>
<feature type="transmembrane region" description="Helical" evidence="2">
    <location>
        <begin position="66"/>
        <end position="92"/>
    </location>
</feature>
<dbReference type="InterPro" id="IPR029162">
    <property type="entry name" value="InaF-motif"/>
</dbReference>
<protein>
    <submittedName>
        <fullName evidence="3">Uncharacterized protein</fullName>
    </submittedName>
</protein>
<keyword evidence="2" id="KW-0472">Membrane</keyword>
<name>A0AA36DSH5_CYLNA</name>
<dbReference type="AlphaFoldDB" id="A0AA36DSH5"/>